<accession>A0ABW6IEF4</accession>
<dbReference type="EMBL" id="JBHZOL010000065">
    <property type="protein sequence ID" value="MFE4106439.1"/>
    <property type="molecule type" value="Genomic_DNA"/>
</dbReference>
<proteinExistence type="predicted"/>
<evidence type="ECO:0000313" key="1">
    <source>
        <dbReference type="EMBL" id="MFE4106439.1"/>
    </source>
</evidence>
<protein>
    <submittedName>
        <fullName evidence="1">Dethiobiotin synthetase</fullName>
    </submittedName>
</protein>
<dbReference type="Proteomes" id="UP001600165">
    <property type="component" value="Unassembled WGS sequence"/>
</dbReference>
<keyword evidence="2" id="KW-1185">Reference proteome</keyword>
<evidence type="ECO:0000313" key="2">
    <source>
        <dbReference type="Proteomes" id="UP001600165"/>
    </source>
</evidence>
<dbReference type="RefSeq" id="WP_377964193.1">
    <property type="nucleotide sequence ID" value="NZ_JBHZOL010000065.1"/>
</dbReference>
<organism evidence="1 2">
    <name type="scientific">Almyronema epifaneia S1</name>
    <dbReference type="NCBI Taxonomy" id="2991925"/>
    <lineage>
        <taxon>Bacteria</taxon>
        <taxon>Bacillati</taxon>
        <taxon>Cyanobacteriota</taxon>
        <taxon>Cyanophyceae</taxon>
        <taxon>Nodosilineales</taxon>
        <taxon>Nodosilineaceae</taxon>
        <taxon>Almyronema</taxon>
        <taxon>Almyronema epifaneia</taxon>
    </lineage>
</organism>
<reference evidence="1 2" key="1">
    <citation type="submission" date="2024-10" db="EMBL/GenBank/DDBJ databases">
        <authorList>
            <person name="Ratan Roy A."/>
            <person name="Morales Sandoval P.H."/>
            <person name="De Los Santos Villalobos S."/>
            <person name="Chakraborty S."/>
            <person name="Mukherjee J."/>
        </authorList>
    </citation>
    <scope>NUCLEOTIDE SEQUENCE [LARGE SCALE GENOMIC DNA]</scope>
    <source>
        <strain evidence="1 2">S1</strain>
    </source>
</reference>
<sequence>MDFTTARQFVVNQMLPTAEKSDTFLQQLQQREAPIPGQVTSLLLALKALFEGLRSAQQLDRELAYALFRLAHESRRAFEAGKRAGVEWPPLLDEDLSRIAIAVTSIFADEWQG</sequence>
<name>A0ABW6IEF4_9CYAN</name>
<comment type="caution">
    <text evidence="1">The sequence shown here is derived from an EMBL/GenBank/DDBJ whole genome shotgun (WGS) entry which is preliminary data.</text>
</comment>
<gene>
    <name evidence="1" type="ORF">ACFVKH_09140</name>
</gene>